<dbReference type="VEuPathDB" id="VectorBase:GMOY002773"/>
<protein>
    <submittedName>
        <fullName evidence="2">Uncharacterized protein</fullName>
    </submittedName>
</protein>
<dbReference type="EnsemblMetazoa" id="GMOY002773-RA">
    <property type="protein sequence ID" value="GMOY002773-PA"/>
    <property type="gene ID" value="GMOY002773"/>
</dbReference>
<keyword evidence="1" id="KW-1133">Transmembrane helix</keyword>
<dbReference type="AlphaFoldDB" id="A0A1B0FG96"/>
<proteinExistence type="predicted"/>
<sequence>MEMGESIGSMTTISILSFSGFIFFFLSDGSTCSMGDCNGDDSANFGNVSLIEGSSANGIVVGLKSTLIMSSLYTYGRGTICGAKNSIESSKGHGMSCNVSSAGSERSFLFSFTYLSRKVAQRLMHILSVTKAEFLKSSIRTHSKCYYQKAQQWQKDSKVNRIQYVSESKLNEITNPHTFGTEQGGA</sequence>
<keyword evidence="3" id="KW-1185">Reference proteome</keyword>
<evidence type="ECO:0000313" key="3">
    <source>
        <dbReference type="Proteomes" id="UP000092444"/>
    </source>
</evidence>
<accession>A0A1B0FG96</accession>
<evidence type="ECO:0000256" key="1">
    <source>
        <dbReference type="SAM" id="Phobius"/>
    </source>
</evidence>
<organism evidence="2 3">
    <name type="scientific">Glossina morsitans morsitans</name>
    <name type="common">Savannah tsetse fly</name>
    <dbReference type="NCBI Taxonomy" id="37546"/>
    <lineage>
        <taxon>Eukaryota</taxon>
        <taxon>Metazoa</taxon>
        <taxon>Ecdysozoa</taxon>
        <taxon>Arthropoda</taxon>
        <taxon>Hexapoda</taxon>
        <taxon>Insecta</taxon>
        <taxon>Pterygota</taxon>
        <taxon>Neoptera</taxon>
        <taxon>Endopterygota</taxon>
        <taxon>Diptera</taxon>
        <taxon>Brachycera</taxon>
        <taxon>Muscomorpha</taxon>
        <taxon>Hippoboscoidea</taxon>
        <taxon>Glossinidae</taxon>
        <taxon>Glossina</taxon>
    </lineage>
</organism>
<feature type="transmembrane region" description="Helical" evidence="1">
    <location>
        <begin position="6"/>
        <end position="26"/>
    </location>
</feature>
<keyword evidence="1" id="KW-0812">Transmembrane</keyword>
<name>A0A1B0FG96_GLOMM</name>
<evidence type="ECO:0000313" key="2">
    <source>
        <dbReference type="EnsemblMetazoa" id="GMOY002773-PA"/>
    </source>
</evidence>
<reference evidence="2" key="1">
    <citation type="submission" date="2020-05" db="UniProtKB">
        <authorList>
            <consortium name="EnsemblMetazoa"/>
        </authorList>
    </citation>
    <scope>IDENTIFICATION</scope>
    <source>
        <strain evidence="2">Yale</strain>
    </source>
</reference>
<dbReference type="Proteomes" id="UP000092444">
    <property type="component" value="Unassembled WGS sequence"/>
</dbReference>
<dbReference type="EMBL" id="CCAG010013010">
    <property type="status" value="NOT_ANNOTATED_CDS"/>
    <property type="molecule type" value="Genomic_DNA"/>
</dbReference>
<keyword evidence="1" id="KW-0472">Membrane</keyword>